<dbReference type="InterPro" id="IPR035906">
    <property type="entry name" value="MetI-like_sf"/>
</dbReference>
<dbReference type="EMBL" id="JACRSZ010000001">
    <property type="protein sequence ID" value="MBC8572206.1"/>
    <property type="molecule type" value="Genomic_DNA"/>
</dbReference>
<feature type="domain" description="ABC transmembrane type-1" evidence="8">
    <location>
        <begin position="71"/>
        <end position="260"/>
    </location>
</feature>
<dbReference type="InterPro" id="IPR000515">
    <property type="entry name" value="MetI-like"/>
</dbReference>
<keyword evidence="6 7" id="KW-0472">Membrane</keyword>
<keyword evidence="5 7" id="KW-1133">Transmembrane helix</keyword>
<dbReference type="PANTHER" id="PTHR43386">
    <property type="entry name" value="OLIGOPEPTIDE TRANSPORT SYSTEM PERMEASE PROTEIN APPC"/>
    <property type="match status" value="1"/>
</dbReference>
<feature type="transmembrane region" description="Helical" evidence="7">
    <location>
        <begin position="12"/>
        <end position="32"/>
    </location>
</feature>
<feature type="transmembrane region" description="Helical" evidence="7">
    <location>
        <begin position="133"/>
        <end position="153"/>
    </location>
</feature>
<dbReference type="CDD" id="cd06261">
    <property type="entry name" value="TM_PBP2"/>
    <property type="match status" value="1"/>
</dbReference>
<dbReference type="InterPro" id="IPR025966">
    <property type="entry name" value="OppC_N"/>
</dbReference>
<evidence type="ECO:0000313" key="10">
    <source>
        <dbReference type="Proteomes" id="UP000657421"/>
    </source>
</evidence>
<dbReference type="Proteomes" id="UP000657421">
    <property type="component" value="Unassembled WGS sequence"/>
</dbReference>
<evidence type="ECO:0000313" key="9">
    <source>
        <dbReference type="EMBL" id="MBC8572206.1"/>
    </source>
</evidence>
<dbReference type="InterPro" id="IPR050366">
    <property type="entry name" value="BP-dependent_transpt_permease"/>
</dbReference>
<accession>A0ABR7N721</accession>
<dbReference type="PANTHER" id="PTHR43386:SF1">
    <property type="entry name" value="D,D-DIPEPTIDE TRANSPORT SYSTEM PERMEASE PROTEIN DDPC-RELATED"/>
    <property type="match status" value="1"/>
</dbReference>
<comment type="similarity">
    <text evidence="7">Belongs to the binding-protein-dependent transport system permease family.</text>
</comment>
<evidence type="ECO:0000259" key="8">
    <source>
        <dbReference type="PROSITE" id="PS50928"/>
    </source>
</evidence>
<evidence type="ECO:0000256" key="2">
    <source>
        <dbReference type="ARBA" id="ARBA00022448"/>
    </source>
</evidence>
<gene>
    <name evidence="9" type="ORF">H8716_03780</name>
</gene>
<dbReference type="Pfam" id="PF00528">
    <property type="entry name" value="BPD_transp_1"/>
    <property type="match status" value="1"/>
</dbReference>
<evidence type="ECO:0000256" key="7">
    <source>
        <dbReference type="RuleBase" id="RU363032"/>
    </source>
</evidence>
<dbReference type="Gene3D" id="1.10.3720.10">
    <property type="entry name" value="MetI-like"/>
    <property type="match status" value="1"/>
</dbReference>
<evidence type="ECO:0000256" key="6">
    <source>
        <dbReference type="ARBA" id="ARBA00023136"/>
    </source>
</evidence>
<keyword evidence="3" id="KW-1003">Cell membrane</keyword>
<comment type="subcellular location">
    <subcellularLocation>
        <location evidence="1 7">Cell membrane</location>
        <topology evidence="1 7">Multi-pass membrane protein</topology>
    </subcellularLocation>
</comment>
<evidence type="ECO:0000256" key="1">
    <source>
        <dbReference type="ARBA" id="ARBA00004651"/>
    </source>
</evidence>
<evidence type="ECO:0000256" key="5">
    <source>
        <dbReference type="ARBA" id="ARBA00022989"/>
    </source>
</evidence>
<dbReference type="SUPFAM" id="SSF161098">
    <property type="entry name" value="MetI-like"/>
    <property type="match status" value="1"/>
</dbReference>
<evidence type="ECO:0000256" key="3">
    <source>
        <dbReference type="ARBA" id="ARBA00022475"/>
    </source>
</evidence>
<keyword evidence="10" id="KW-1185">Reference proteome</keyword>
<proteinExistence type="inferred from homology"/>
<reference evidence="9 10" key="1">
    <citation type="submission" date="2020-08" db="EMBL/GenBank/DDBJ databases">
        <title>Genome public.</title>
        <authorList>
            <person name="Liu C."/>
            <person name="Sun Q."/>
        </authorList>
    </citation>
    <scope>NUCLEOTIDE SEQUENCE [LARGE SCALE GENOMIC DNA]</scope>
    <source>
        <strain evidence="9 10">NSJ-46</strain>
    </source>
</reference>
<keyword evidence="4 7" id="KW-0812">Transmembrane</keyword>
<sequence>MTKKIFSKPQAVIGLILIMIVIICAIFAPVIAPNSPDQIDPSLKYLKADGDYPLGTDQLGRCELSRLIYGARYAIGMSIPMLLILGILGLIIGTFSVCAGEKMDRIITFICDVFISFPSLITAIAVISVLGNGIQNIAVAVVISMWAWFARTVRSYAATEMGKEYITAARISGCSTVSLIFRHLIPNILPQCIVYMSTGVASAIIMISSFSFLGLGLPQGTAEWGAMMNEARTGLYGHPEMLVYPGICIFVTTAGFNLFGEALRDALTSEGGI</sequence>
<dbReference type="Pfam" id="PF12911">
    <property type="entry name" value="OppC_N"/>
    <property type="match status" value="1"/>
</dbReference>
<name>A0ABR7N721_9FIRM</name>
<organism evidence="9 10">
    <name type="scientific">Jingyaoa shaoxingensis</name>
    <dbReference type="NCBI Taxonomy" id="2763671"/>
    <lineage>
        <taxon>Bacteria</taxon>
        <taxon>Bacillati</taxon>
        <taxon>Bacillota</taxon>
        <taxon>Clostridia</taxon>
        <taxon>Lachnospirales</taxon>
        <taxon>Lachnospiraceae</taxon>
        <taxon>Jingyaoa</taxon>
    </lineage>
</organism>
<feature type="transmembrane region" description="Helical" evidence="7">
    <location>
        <begin position="192"/>
        <end position="217"/>
    </location>
</feature>
<keyword evidence="2 7" id="KW-0813">Transport</keyword>
<comment type="caution">
    <text evidence="9">The sequence shown here is derived from an EMBL/GenBank/DDBJ whole genome shotgun (WGS) entry which is preliminary data.</text>
</comment>
<protein>
    <submittedName>
        <fullName evidence="9">ABC transporter permease subunit</fullName>
    </submittedName>
</protein>
<dbReference type="RefSeq" id="WP_249307169.1">
    <property type="nucleotide sequence ID" value="NZ_JACRSZ010000001.1"/>
</dbReference>
<feature type="transmembrane region" description="Helical" evidence="7">
    <location>
        <begin position="106"/>
        <end position="127"/>
    </location>
</feature>
<feature type="transmembrane region" description="Helical" evidence="7">
    <location>
        <begin position="73"/>
        <end position="99"/>
    </location>
</feature>
<dbReference type="PROSITE" id="PS50928">
    <property type="entry name" value="ABC_TM1"/>
    <property type="match status" value="1"/>
</dbReference>
<evidence type="ECO:0000256" key="4">
    <source>
        <dbReference type="ARBA" id="ARBA00022692"/>
    </source>
</evidence>
<feature type="transmembrane region" description="Helical" evidence="7">
    <location>
        <begin position="242"/>
        <end position="259"/>
    </location>
</feature>